<dbReference type="AlphaFoldDB" id="A0AAV1PPG2"/>
<accession>A0AAV1PPG2</accession>
<evidence type="ECO:0000313" key="2">
    <source>
        <dbReference type="EMBL" id="CAK6973075.1"/>
    </source>
</evidence>
<protein>
    <submittedName>
        <fullName evidence="2">GTPase IMAP family member 8-like</fullName>
    </submittedName>
</protein>
<evidence type="ECO:0000313" key="3">
    <source>
        <dbReference type="Proteomes" id="UP001314229"/>
    </source>
</evidence>
<reference evidence="2 3" key="1">
    <citation type="submission" date="2024-01" db="EMBL/GenBank/DDBJ databases">
        <authorList>
            <person name="Alioto T."/>
            <person name="Alioto T."/>
            <person name="Gomez Garrido J."/>
        </authorList>
    </citation>
    <scope>NUCLEOTIDE SEQUENCE [LARGE SCALE GENOMIC DNA]</scope>
</reference>
<gene>
    <name evidence="2" type="ORF">FSCOSCO3_A028768</name>
</gene>
<name>A0AAV1PPG2_SCOSC</name>
<feature type="region of interest" description="Disordered" evidence="1">
    <location>
        <begin position="140"/>
        <end position="190"/>
    </location>
</feature>
<dbReference type="Proteomes" id="UP001314229">
    <property type="component" value="Unassembled WGS sequence"/>
</dbReference>
<proteinExistence type="predicted"/>
<sequence length="190" mass="22026">MSEKAKISIVILGNEEYSKKSLISLILRRDVFAQRRSDVIIETHVNDTYEVTFTPNFYTGSKDIRRLFSSQRHSDMCLLVVEDGFSTSEVWQHIEKLHEITGKPTEEFTVVLPLGCKPEESYLFKFYTWDDLFKSLKNMPEKNKKRPADQPQTPMETDKPQSFFGKVGNLGHGPPLKTRRVQKKFPLTPK</sequence>
<organism evidence="2 3">
    <name type="scientific">Scomber scombrus</name>
    <name type="common">Atlantic mackerel</name>
    <name type="synonym">Scomber vernalis</name>
    <dbReference type="NCBI Taxonomy" id="13677"/>
    <lineage>
        <taxon>Eukaryota</taxon>
        <taxon>Metazoa</taxon>
        <taxon>Chordata</taxon>
        <taxon>Craniata</taxon>
        <taxon>Vertebrata</taxon>
        <taxon>Euteleostomi</taxon>
        <taxon>Actinopterygii</taxon>
        <taxon>Neopterygii</taxon>
        <taxon>Teleostei</taxon>
        <taxon>Neoteleostei</taxon>
        <taxon>Acanthomorphata</taxon>
        <taxon>Pelagiaria</taxon>
        <taxon>Scombriformes</taxon>
        <taxon>Scombridae</taxon>
        <taxon>Scomber</taxon>
    </lineage>
</organism>
<comment type="caution">
    <text evidence="2">The sequence shown here is derived from an EMBL/GenBank/DDBJ whole genome shotgun (WGS) entry which is preliminary data.</text>
</comment>
<evidence type="ECO:0000256" key="1">
    <source>
        <dbReference type="SAM" id="MobiDB-lite"/>
    </source>
</evidence>
<dbReference type="EMBL" id="CAWUFR010000221">
    <property type="protein sequence ID" value="CAK6973075.1"/>
    <property type="molecule type" value="Genomic_DNA"/>
</dbReference>
<keyword evidence="3" id="KW-1185">Reference proteome</keyword>